<dbReference type="Proteomes" id="UP001163726">
    <property type="component" value="Plasmid pCadTS8_1"/>
</dbReference>
<evidence type="ECO:0000256" key="2">
    <source>
        <dbReference type="ARBA" id="ARBA00022801"/>
    </source>
</evidence>
<dbReference type="EC" id="3.2.1.22" evidence="4"/>
<dbReference type="Gene3D" id="2.60.40.1180">
    <property type="entry name" value="Golgi alpha-mannosidase II"/>
    <property type="match status" value="1"/>
</dbReference>
<dbReference type="InterPro" id="IPR013780">
    <property type="entry name" value="Glyco_hydro_b"/>
</dbReference>
<gene>
    <name evidence="5" type="ORF">OLW01_15490</name>
</gene>
<evidence type="ECO:0000313" key="5">
    <source>
        <dbReference type="EMBL" id="WAJ71741.1"/>
    </source>
</evidence>
<dbReference type="RefSeq" id="WP_268076435.1">
    <property type="nucleotide sequence ID" value="NZ_CP109966.1"/>
</dbReference>
<organism evidence="5 6">
    <name type="scientific">Catenovulum adriaticum</name>
    <dbReference type="NCBI Taxonomy" id="2984846"/>
    <lineage>
        <taxon>Bacteria</taxon>
        <taxon>Pseudomonadati</taxon>
        <taxon>Pseudomonadota</taxon>
        <taxon>Gammaproteobacteria</taxon>
        <taxon>Alteromonadales</taxon>
        <taxon>Alteromonadaceae</taxon>
        <taxon>Catenovulum</taxon>
    </lineage>
</organism>
<dbReference type="InterPro" id="IPR013785">
    <property type="entry name" value="Aldolase_TIM"/>
</dbReference>
<protein>
    <recommendedName>
        <fullName evidence="4">Alpha-galactosidase</fullName>
        <ecNumber evidence="4">3.2.1.22</ecNumber>
    </recommendedName>
    <alternativeName>
        <fullName evidence="4">Melibiase</fullName>
    </alternativeName>
</protein>
<dbReference type="SUPFAM" id="SSF51445">
    <property type="entry name" value="(Trans)glycosidases"/>
    <property type="match status" value="1"/>
</dbReference>
<name>A0ABY7ATZ9_9ALTE</name>
<dbReference type="Gene3D" id="3.20.20.70">
    <property type="entry name" value="Aldolase class I"/>
    <property type="match status" value="1"/>
</dbReference>
<evidence type="ECO:0000313" key="6">
    <source>
        <dbReference type="Proteomes" id="UP001163726"/>
    </source>
</evidence>
<proteinExistence type="inferred from homology"/>
<dbReference type="PANTHER" id="PTHR11452">
    <property type="entry name" value="ALPHA-GALACTOSIDASE/ALPHA-N-ACETYLGALACTOSAMINIDASE"/>
    <property type="match status" value="1"/>
</dbReference>
<reference evidence="5" key="1">
    <citation type="submission" date="2022-10" db="EMBL/GenBank/DDBJ databases">
        <title>Catenovulum adriacola sp. nov. isolated in the Harbour of Susak.</title>
        <authorList>
            <person name="Schoch T."/>
            <person name="Reich S.J."/>
            <person name="Stoeferle S."/>
            <person name="Flaiz M."/>
            <person name="Kazda M."/>
            <person name="Riedel C.U."/>
            <person name="Duerre P."/>
        </authorList>
    </citation>
    <scope>NUCLEOTIDE SEQUENCE</scope>
    <source>
        <strain evidence="5">TS8</strain>
        <plasmid evidence="5">pCadTS8_1</plasmid>
    </source>
</reference>
<keyword evidence="2 4" id="KW-0378">Hydrolase</keyword>
<dbReference type="GO" id="GO:0016787">
    <property type="term" value="F:hydrolase activity"/>
    <property type="evidence" value="ECO:0007669"/>
    <property type="project" value="UniProtKB-KW"/>
</dbReference>
<dbReference type="EMBL" id="CP109966">
    <property type="protein sequence ID" value="WAJ71741.1"/>
    <property type="molecule type" value="Genomic_DNA"/>
</dbReference>
<keyword evidence="4" id="KW-1015">Disulfide bond</keyword>
<keyword evidence="3 4" id="KW-0326">Glycosidase</keyword>
<geneLocation type="plasmid" evidence="5 6">
    <name>pCadTS8_1</name>
</geneLocation>
<accession>A0ABY7ATZ9</accession>
<dbReference type="InterPro" id="IPR017853">
    <property type="entry name" value="GH"/>
</dbReference>
<keyword evidence="5" id="KW-0614">Plasmid</keyword>
<dbReference type="Pfam" id="PF16499">
    <property type="entry name" value="Melibiase_2"/>
    <property type="match status" value="2"/>
</dbReference>
<evidence type="ECO:0000256" key="4">
    <source>
        <dbReference type="RuleBase" id="RU361168"/>
    </source>
</evidence>
<comment type="similarity">
    <text evidence="1 4">Belongs to the glycosyl hydrolase 27 family.</text>
</comment>
<dbReference type="InterPro" id="IPR002241">
    <property type="entry name" value="Glyco_hydro_27"/>
</dbReference>
<dbReference type="SUPFAM" id="SSF51011">
    <property type="entry name" value="Glycosyl hydrolase domain"/>
    <property type="match status" value="1"/>
</dbReference>
<keyword evidence="6" id="KW-1185">Reference proteome</keyword>
<evidence type="ECO:0000256" key="3">
    <source>
        <dbReference type="ARBA" id="ARBA00023295"/>
    </source>
</evidence>
<dbReference type="CDD" id="cd14792">
    <property type="entry name" value="GH27"/>
    <property type="match status" value="1"/>
</dbReference>
<dbReference type="PANTHER" id="PTHR11452:SF42">
    <property type="entry name" value="ALPHA-GALACTOSIDASE"/>
    <property type="match status" value="1"/>
</dbReference>
<evidence type="ECO:0000256" key="1">
    <source>
        <dbReference type="ARBA" id="ARBA00009743"/>
    </source>
</evidence>
<dbReference type="PRINTS" id="PR00740">
    <property type="entry name" value="GLHYDRLASE27"/>
</dbReference>
<comment type="catalytic activity">
    <reaction evidence="4">
        <text>Hydrolysis of terminal, non-reducing alpha-D-galactose residues in alpha-D-galactosides, including galactose oligosaccharides, galactomannans and galactolipids.</text>
        <dbReference type="EC" id="3.2.1.22"/>
    </reaction>
</comment>
<sequence length="440" mass="49796">MSYFNSHLAQTPPMGWNSWDCYSVSINEQELKANADFIAKHLKQFGWEYVVLDLGWYAVGATHETYKQSDIPVMIDEFGRFIPCPEKFPSSQGGKGLKAIADYIHSLGLKFGIHIMRGMPLQAVKQKTPVKGTKVTADQITYEREACPWFNSLRTLNFAKPEAQAYYDSIFELYADWGVDYIKADDVNSWHEVSNSDGSPTGNGSPYRIDDIEGISKAIKNCGREMILSLSPGGPETTLINHLRSNSNLWRISADFWDEWGSLKKQMERCATWAEFAIEGHWPDADMLPIGYLPRGESGGQQRKSNFTTAELHSLISLWCMARSPLMIGADLPSTDEQTISLLTNQAVLDINQYSHSNKLLKCEQGIDIWHAKSSQTRTNYLAFFNKNDNAVTYQFDLTELNIDTTDIKELWQRYTVSQQGSIITFEIAKHDVVLLALNL</sequence>